<feature type="compositionally biased region" description="Basic and acidic residues" evidence="1">
    <location>
        <begin position="10"/>
        <end position="22"/>
    </location>
</feature>
<dbReference type="AlphaFoldDB" id="A0ABC8RSB0"/>
<keyword evidence="3" id="KW-1185">Reference proteome</keyword>
<accession>A0ABC8RSB0</accession>
<reference evidence="2 3" key="1">
    <citation type="submission" date="2024-02" db="EMBL/GenBank/DDBJ databases">
        <authorList>
            <person name="Vignale AGUSTIN F."/>
            <person name="Sosa J E."/>
            <person name="Modenutti C."/>
        </authorList>
    </citation>
    <scope>NUCLEOTIDE SEQUENCE [LARGE SCALE GENOMIC DNA]</scope>
</reference>
<protein>
    <submittedName>
        <fullName evidence="2">Uncharacterized protein</fullName>
    </submittedName>
</protein>
<sequence length="96" mass="10879">MSNGGSPQERVFRNKTRLESGKGDQNNQMGSKHTKYDGARSIWNEEKIHSRMFAASRCDLGPFGQEKAQKKDKEENQIVFDMHSMHPDRSLILAAG</sequence>
<gene>
    <name evidence="2" type="ORF">ILEXP_LOCUS15755</name>
</gene>
<evidence type="ECO:0000313" key="2">
    <source>
        <dbReference type="EMBL" id="CAK9147814.1"/>
    </source>
</evidence>
<dbReference type="Proteomes" id="UP001642360">
    <property type="component" value="Unassembled WGS sequence"/>
</dbReference>
<dbReference type="EMBL" id="CAUOFW020001724">
    <property type="protein sequence ID" value="CAK9147814.1"/>
    <property type="molecule type" value="Genomic_DNA"/>
</dbReference>
<proteinExistence type="predicted"/>
<evidence type="ECO:0000256" key="1">
    <source>
        <dbReference type="SAM" id="MobiDB-lite"/>
    </source>
</evidence>
<evidence type="ECO:0000313" key="3">
    <source>
        <dbReference type="Proteomes" id="UP001642360"/>
    </source>
</evidence>
<name>A0ABC8RSB0_9AQUA</name>
<feature type="region of interest" description="Disordered" evidence="1">
    <location>
        <begin position="1"/>
        <end position="38"/>
    </location>
</feature>
<comment type="caution">
    <text evidence="2">The sequence shown here is derived from an EMBL/GenBank/DDBJ whole genome shotgun (WGS) entry which is preliminary data.</text>
</comment>
<organism evidence="2 3">
    <name type="scientific">Ilex paraguariensis</name>
    <name type="common">yerba mate</name>
    <dbReference type="NCBI Taxonomy" id="185542"/>
    <lineage>
        <taxon>Eukaryota</taxon>
        <taxon>Viridiplantae</taxon>
        <taxon>Streptophyta</taxon>
        <taxon>Embryophyta</taxon>
        <taxon>Tracheophyta</taxon>
        <taxon>Spermatophyta</taxon>
        <taxon>Magnoliopsida</taxon>
        <taxon>eudicotyledons</taxon>
        <taxon>Gunneridae</taxon>
        <taxon>Pentapetalae</taxon>
        <taxon>asterids</taxon>
        <taxon>campanulids</taxon>
        <taxon>Aquifoliales</taxon>
        <taxon>Aquifoliaceae</taxon>
        <taxon>Ilex</taxon>
    </lineage>
</organism>